<keyword evidence="1" id="KW-0325">Glycoprotein</keyword>
<evidence type="ECO:0000256" key="4">
    <source>
        <dbReference type="SAM" id="Phobius"/>
    </source>
</evidence>
<dbReference type="Gene3D" id="2.60.40.10">
    <property type="entry name" value="Immunoglobulins"/>
    <property type="match status" value="1"/>
</dbReference>
<dbReference type="Proteomes" id="UP000221080">
    <property type="component" value="Chromosome 22"/>
</dbReference>
<dbReference type="GeneID" id="108255434"/>
<dbReference type="FunFam" id="3.30.500.10:FF:000001">
    <property type="entry name" value="H-2 class I histocompatibility antigen, alpha chain"/>
    <property type="match status" value="1"/>
</dbReference>
<feature type="transmembrane region" description="Helical" evidence="4">
    <location>
        <begin position="310"/>
        <end position="335"/>
    </location>
</feature>
<dbReference type="CDD" id="cd07698">
    <property type="entry name" value="IgC1_MHC_I_alpha3"/>
    <property type="match status" value="1"/>
</dbReference>
<dbReference type="InterPro" id="IPR013783">
    <property type="entry name" value="Ig-like_fold"/>
</dbReference>
<dbReference type="Pfam" id="PF00129">
    <property type="entry name" value="MHC_I"/>
    <property type="match status" value="1"/>
</dbReference>
<keyword evidence="4" id="KW-1133">Transmembrane helix</keyword>
<accession>A0A9F7R8A3</accession>
<dbReference type="PANTHER" id="PTHR16675:SF237">
    <property type="entry name" value="MHC CLASS I ANTIGEN TRANSCRIPT VARIANT 1-RELATED"/>
    <property type="match status" value="1"/>
</dbReference>
<feature type="region of interest" description="Disordered" evidence="3">
    <location>
        <begin position="341"/>
        <end position="360"/>
    </location>
</feature>
<feature type="chain" id="PRO_5039908576" evidence="5">
    <location>
        <begin position="24"/>
        <end position="360"/>
    </location>
</feature>
<dbReference type="RefSeq" id="XP_053530363.1">
    <property type="nucleotide sequence ID" value="XM_053674388.1"/>
</dbReference>
<evidence type="ECO:0000313" key="8">
    <source>
        <dbReference type="RefSeq" id="XP_053530363.1"/>
    </source>
</evidence>
<dbReference type="AlphaFoldDB" id="A0A9F7R8A3"/>
<dbReference type="InterPro" id="IPR011161">
    <property type="entry name" value="MHC_I-like_Ag-recog"/>
</dbReference>
<feature type="signal peptide" evidence="5">
    <location>
        <begin position="1"/>
        <end position="23"/>
    </location>
</feature>
<keyword evidence="4" id="KW-0472">Membrane</keyword>
<sequence>MEHGRALMNILLFLTYSPHLTSAVTHSLQYYYTAVTPGINFPEFTLLSLMDGEQIEYYDSNIKKDIPKSEWIKRMYAEDPDYYNRNTQGAQGAQDGFKVNVETLMKRFNQTKGVHTVQVMYGCERDDDGTTRGFLQHGYDGEDFLSLDLKTKTWTAPTPQALITKNKWEATGAEANYAKDYLENTCIEWLQKYVAYGRETLERKVPPTASVFQEEESSPEVVCHATGFFPKTVMITWQKDGEDVHEDVELRDTLPNQDGSFQKRSILTVSAEDLQKHTYTCVIQHSSLEMEIVLPVSERRILRGGGSGGVPIGIIVGVVAALLVLVAVVAGIVVWKKKNSGFKPVPPKPASEGDSSSNNS</sequence>
<dbReference type="PANTHER" id="PTHR16675">
    <property type="entry name" value="MHC CLASS I-RELATED"/>
    <property type="match status" value="1"/>
</dbReference>
<evidence type="ECO:0000256" key="3">
    <source>
        <dbReference type="SAM" id="MobiDB-lite"/>
    </source>
</evidence>
<dbReference type="KEGG" id="ipu:108255434"/>
<gene>
    <name evidence="8" type="primary">LOC108255434</name>
</gene>
<protein>
    <submittedName>
        <fullName evidence="8">BOLA class I histocompatibility antigen, alpha chain BL3-6</fullName>
    </submittedName>
</protein>
<dbReference type="GO" id="GO:0006955">
    <property type="term" value="P:immune response"/>
    <property type="evidence" value="ECO:0007669"/>
    <property type="project" value="TreeGrafter"/>
</dbReference>
<organism evidence="7 8">
    <name type="scientific">Ictalurus punctatus</name>
    <name type="common">Channel catfish</name>
    <name type="synonym">Silurus punctatus</name>
    <dbReference type="NCBI Taxonomy" id="7998"/>
    <lineage>
        <taxon>Eukaryota</taxon>
        <taxon>Metazoa</taxon>
        <taxon>Chordata</taxon>
        <taxon>Craniata</taxon>
        <taxon>Vertebrata</taxon>
        <taxon>Euteleostomi</taxon>
        <taxon>Actinopterygii</taxon>
        <taxon>Neopterygii</taxon>
        <taxon>Teleostei</taxon>
        <taxon>Ostariophysi</taxon>
        <taxon>Siluriformes</taxon>
        <taxon>Ictaluridae</taxon>
        <taxon>Ictalurus</taxon>
    </lineage>
</organism>
<dbReference type="InterPro" id="IPR003597">
    <property type="entry name" value="Ig_C1-set"/>
</dbReference>
<proteinExistence type="inferred from homology"/>
<dbReference type="InterPro" id="IPR050208">
    <property type="entry name" value="MHC_class-I_related"/>
</dbReference>
<dbReference type="OrthoDB" id="8936120at2759"/>
<keyword evidence="5" id="KW-0732">Signal</keyword>
<dbReference type="Gene3D" id="3.30.500.10">
    <property type="entry name" value="MHC class I-like antigen recognition-like"/>
    <property type="match status" value="1"/>
</dbReference>
<dbReference type="GO" id="GO:0005615">
    <property type="term" value="C:extracellular space"/>
    <property type="evidence" value="ECO:0007669"/>
    <property type="project" value="TreeGrafter"/>
</dbReference>
<comment type="similarity">
    <text evidence="2">Belongs to the MHC class I family.</text>
</comment>
<reference evidence="7" key="1">
    <citation type="journal article" date="2016" name="Nat. Commun.">
        <title>The channel catfish genome sequence provides insights into the evolution of scale formation in teleosts.</title>
        <authorList>
            <person name="Liu Z."/>
            <person name="Liu S."/>
            <person name="Yao J."/>
            <person name="Bao L."/>
            <person name="Zhang J."/>
            <person name="Li Y."/>
            <person name="Jiang C."/>
            <person name="Sun L."/>
            <person name="Wang R."/>
            <person name="Zhang Y."/>
            <person name="Zhou T."/>
            <person name="Zeng Q."/>
            <person name="Fu Q."/>
            <person name="Gao S."/>
            <person name="Li N."/>
            <person name="Koren S."/>
            <person name="Jiang Y."/>
            <person name="Zimin A."/>
            <person name="Xu P."/>
            <person name="Phillippy A.M."/>
            <person name="Geng X."/>
            <person name="Song L."/>
            <person name="Sun F."/>
            <person name="Li C."/>
            <person name="Wang X."/>
            <person name="Chen A."/>
            <person name="Jin Y."/>
            <person name="Yuan Z."/>
            <person name="Yang Y."/>
            <person name="Tan S."/>
            <person name="Peatman E."/>
            <person name="Lu J."/>
            <person name="Qin Z."/>
            <person name="Dunham R."/>
            <person name="Li Z."/>
            <person name="Sonstegard T."/>
            <person name="Feng J."/>
            <person name="Danzmann R.G."/>
            <person name="Schroeder S."/>
            <person name="Scheffler B."/>
            <person name="Duke M.V."/>
            <person name="Ballard L."/>
            <person name="Kucuktas H."/>
            <person name="Kaltenboeck L."/>
            <person name="Liu H."/>
            <person name="Armbruster J."/>
            <person name="Xie Y."/>
            <person name="Kirby M.L."/>
            <person name="Tian Y."/>
            <person name="Flanagan M.E."/>
            <person name="Mu W."/>
            <person name="Waldbieser G.C."/>
        </authorList>
    </citation>
    <scope>NUCLEOTIDE SEQUENCE [LARGE SCALE GENOMIC DNA]</scope>
    <source>
        <strain evidence="7">SDA103</strain>
    </source>
</reference>
<evidence type="ECO:0000256" key="5">
    <source>
        <dbReference type="SAM" id="SignalP"/>
    </source>
</evidence>
<feature type="domain" description="Ig-like" evidence="6">
    <location>
        <begin position="207"/>
        <end position="297"/>
    </location>
</feature>
<dbReference type="PRINTS" id="PR01638">
    <property type="entry name" value="MHCCLASSI"/>
</dbReference>
<dbReference type="InterPro" id="IPR037055">
    <property type="entry name" value="MHC_I-like_Ag-recog_sf"/>
</dbReference>
<evidence type="ECO:0000313" key="7">
    <source>
        <dbReference type="Proteomes" id="UP000221080"/>
    </source>
</evidence>
<dbReference type="InterPro" id="IPR001039">
    <property type="entry name" value="MHC_I_a_a1/a2"/>
</dbReference>
<dbReference type="InterPro" id="IPR011162">
    <property type="entry name" value="MHC_I/II-like_Ag-recog"/>
</dbReference>
<evidence type="ECO:0000256" key="2">
    <source>
        <dbReference type="RuleBase" id="RU004439"/>
    </source>
</evidence>
<evidence type="ECO:0000259" key="6">
    <source>
        <dbReference type="PROSITE" id="PS50835"/>
    </source>
</evidence>
<evidence type="ECO:0000256" key="1">
    <source>
        <dbReference type="ARBA" id="ARBA00023180"/>
    </source>
</evidence>
<dbReference type="GO" id="GO:0009897">
    <property type="term" value="C:external side of plasma membrane"/>
    <property type="evidence" value="ECO:0007669"/>
    <property type="project" value="TreeGrafter"/>
</dbReference>
<dbReference type="Pfam" id="PF07654">
    <property type="entry name" value="C1-set"/>
    <property type="match status" value="1"/>
</dbReference>
<dbReference type="SUPFAM" id="SSF48726">
    <property type="entry name" value="Immunoglobulin"/>
    <property type="match status" value="1"/>
</dbReference>
<dbReference type="SUPFAM" id="SSF54452">
    <property type="entry name" value="MHC antigen-recognition domain"/>
    <property type="match status" value="1"/>
</dbReference>
<keyword evidence="7" id="KW-1185">Reference proteome</keyword>
<dbReference type="InterPro" id="IPR036179">
    <property type="entry name" value="Ig-like_dom_sf"/>
</dbReference>
<dbReference type="SMART" id="SM00407">
    <property type="entry name" value="IGc1"/>
    <property type="match status" value="1"/>
</dbReference>
<dbReference type="PROSITE" id="PS50835">
    <property type="entry name" value="IG_LIKE"/>
    <property type="match status" value="1"/>
</dbReference>
<dbReference type="InterPro" id="IPR007110">
    <property type="entry name" value="Ig-like_dom"/>
</dbReference>
<reference evidence="8" key="2">
    <citation type="submission" date="2025-08" db="UniProtKB">
        <authorList>
            <consortium name="RefSeq"/>
        </authorList>
    </citation>
    <scope>IDENTIFICATION</scope>
    <source>
        <tissue evidence="8">Blood</tissue>
    </source>
</reference>
<keyword evidence="4" id="KW-0812">Transmembrane</keyword>
<name>A0A9F7R8A3_ICTPU</name>